<feature type="domain" description="Glycosyltransferase 2-like" evidence="4">
    <location>
        <begin position="10"/>
        <end position="152"/>
    </location>
</feature>
<protein>
    <submittedName>
        <fullName evidence="5">Glycosyltransferase</fullName>
    </submittedName>
</protein>
<reference evidence="5" key="1">
    <citation type="submission" date="2019-08" db="EMBL/GenBank/DDBJ databases">
        <title>Organohalide respiration in Sulfurospirillum species is regulated by a two-component system as unraveled by comparative genomics, and transcriptomics, and regulator binding studies.</title>
        <authorList>
            <person name="Goris T."/>
            <person name="Esken J."/>
            <person name="Gadkari J."/>
            <person name="Bischler T."/>
            <person name="Foerstner K."/>
            <person name="Sharma C.M."/>
            <person name="Diekert G."/>
            <person name="Schubert T."/>
        </authorList>
    </citation>
    <scope>NUCLEOTIDE SEQUENCE [LARGE SCALE GENOMIC DNA]</scope>
    <source>
        <strain evidence="5">N</strain>
    </source>
</reference>
<dbReference type="Proteomes" id="UP000323483">
    <property type="component" value="Chromosome"/>
</dbReference>
<evidence type="ECO:0000259" key="4">
    <source>
        <dbReference type="Pfam" id="PF00535"/>
    </source>
</evidence>
<gene>
    <name evidence="5" type="ORF">SMN_2449</name>
</gene>
<comment type="similarity">
    <text evidence="1">Belongs to the glycosyltransferase 2 family.</text>
</comment>
<dbReference type="InterPro" id="IPR001173">
    <property type="entry name" value="Glyco_trans_2-like"/>
</dbReference>
<sequence>MSVLPKLGLVTVLYNGIEVLEGFFESLSKQTYTNYVLYVIDNSPNDDALNEAMRLSKDYAIPVEFINNNANLGVAKGNNQGIFKALEEQCDYILLLNNDIEFPEETISLMVDYAQTKHEPIIVPKIYYYGTSKLWMAGGEILTYKALTPMRGNQEEDVGDYNSIEYIGFAPTCFMLLSCEVFHKVGMMDEKYFVYYDDTDFIYRAQLAGYKIVYFPQAIVQHKVSISTGGANSLFSIYYTTRNRLYFIGKNFNLMQKMISLFYFYSTRIIKYVQYGSKERKELLRALMDGWKLLKQ</sequence>
<dbReference type="PANTHER" id="PTHR43179:SF12">
    <property type="entry name" value="GALACTOFURANOSYLTRANSFERASE GLFT2"/>
    <property type="match status" value="1"/>
</dbReference>
<dbReference type="InterPro" id="IPR029044">
    <property type="entry name" value="Nucleotide-diphossugar_trans"/>
</dbReference>
<keyword evidence="3" id="KW-0808">Transferase</keyword>
<name>A0ABX5Z375_SULMU</name>
<evidence type="ECO:0000256" key="2">
    <source>
        <dbReference type="ARBA" id="ARBA00022676"/>
    </source>
</evidence>
<evidence type="ECO:0000256" key="1">
    <source>
        <dbReference type="ARBA" id="ARBA00006739"/>
    </source>
</evidence>
<dbReference type="EMBL" id="CP042966">
    <property type="protein sequence ID" value="QEH07206.1"/>
    <property type="molecule type" value="Genomic_DNA"/>
</dbReference>
<evidence type="ECO:0000313" key="5">
    <source>
        <dbReference type="EMBL" id="QEH07206.1"/>
    </source>
</evidence>
<dbReference type="Pfam" id="PF00535">
    <property type="entry name" value="Glycos_transf_2"/>
    <property type="match status" value="1"/>
</dbReference>
<proteinExistence type="inferred from homology"/>
<evidence type="ECO:0000256" key="3">
    <source>
        <dbReference type="ARBA" id="ARBA00022679"/>
    </source>
</evidence>
<organism evidence="5 6">
    <name type="scientific">Sulfurospirillum multivorans</name>
    <name type="common">Dehalospirillum multivorans</name>
    <dbReference type="NCBI Taxonomy" id="66821"/>
    <lineage>
        <taxon>Bacteria</taxon>
        <taxon>Pseudomonadati</taxon>
        <taxon>Campylobacterota</taxon>
        <taxon>Epsilonproteobacteria</taxon>
        <taxon>Campylobacterales</taxon>
        <taxon>Sulfurospirillaceae</taxon>
        <taxon>Sulfurospirillum</taxon>
    </lineage>
</organism>
<keyword evidence="6" id="KW-1185">Reference proteome</keyword>
<keyword evidence="2" id="KW-0328">Glycosyltransferase</keyword>
<dbReference type="Gene3D" id="3.90.550.10">
    <property type="entry name" value="Spore Coat Polysaccharide Biosynthesis Protein SpsA, Chain A"/>
    <property type="match status" value="1"/>
</dbReference>
<dbReference type="PANTHER" id="PTHR43179">
    <property type="entry name" value="RHAMNOSYLTRANSFERASE WBBL"/>
    <property type="match status" value="1"/>
</dbReference>
<accession>A0ABX5Z375</accession>
<dbReference type="RefSeq" id="WP_025345558.1">
    <property type="nucleotide sequence ID" value="NZ_CP042966.1"/>
</dbReference>
<dbReference type="SUPFAM" id="SSF53448">
    <property type="entry name" value="Nucleotide-diphospho-sugar transferases"/>
    <property type="match status" value="1"/>
</dbReference>
<dbReference type="CDD" id="cd04186">
    <property type="entry name" value="GT_2_like_c"/>
    <property type="match status" value="1"/>
</dbReference>
<evidence type="ECO:0000313" key="6">
    <source>
        <dbReference type="Proteomes" id="UP000323483"/>
    </source>
</evidence>